<evidence type="ECO:0000313" key="1">
    <source>
        <dbReference type="EMBL" id="GAH63964.1"/>
    </source>
</evidence>
<dbReference type="AlphaFoldDB" id="X1ICZ3"/>
<protein>
    <submittedName>
        <fullName evidence="1">Uncharacterized protein</fullName>
    </submittedName>
</protein>
<accession>X1ICZ3</accession>
<sequence length="85" mass="10140">MNEEKLFREIDYLGSTDEYLAFINEYFGLEPEAVRLAMDYEKYCDYGCGFFLEFIKDHPEFNTVEFQEYVIAHNRADRDSGELID</sequence>
<gene>
    <name evidence="1" type="ORF">S03H2_42611</name>
</gene>
<dbReference type="EMBL" id="BARU01026537">
    <property type="protein sequence ID" value="GAH63964.1"/>
    <property type="molecule type" value="Genomic_DNA"/>
</dbReference>
<feature type="non-terminal residue" evidence="1">
    <location>
        <position position="85"/>
    </location>
</feature>
<reference evidence="1" key="1">
    <citation type="journal article" date="2014" name="Front. Microbiol.">
        <title>High frequency of phylogenetically diverse reductive dehalogenase-homologous genes in deep subseafloor sedimentary metagenomes.</title>
        <authorList>
            <person name="Kawai M."/>
            <person name="Futagami T."/>
            <person name="Toyoda A."/>
            <person name="Takaki Y."/>
            <person name="Nishi S."/>
            <person name="Hori S."/>
            <person name="Arai W."/>
            <person name="Tsubouchi T."/>
            <person name="Morono Y."/>
            <person name="Uchiyama I."/>
            <person name="Ito T."/>
            <person name="Fujiyama A."/>
            <person name="Inagaki F."/>
            <person name="Takami H."/>
        </authorList>
    </citation>
    <scope>NUCLEOTIDE SEQUENCE</scope>
    <source>
        <strain evidence="1">Expedition CK06-06</strain>
    </source>
</reference>
<name>X1ICZ3_9ZZZZ</name>
<comment type="caution">
    <text evidence="1">The sequence shown here is derived from an EMBL/GenBank/DDBJ whole genome shotgun (WGS) entry which is preliminary data.</text>
</comment>
<proteinExistence type="predicted"/>
<organism evidence="1">
    <name type="scientific">marine sediment metagenome</name>
    <dbReference type="NCBI Taxonomy" id="412755"/>
    <lineage>
        <taxon>unclassified sequences</taxon>
        <taxon>metagenomes</taxon>
        <taxon>ecological metagenomes</taxon>
    </lineage>
</organism>